<dbReference type="OrthoDB" id="181091at2157"/>
<evidence type="ECO:0000256" key="1">
    <source>
        <dbReference type="SAM" id="MobiDB-lite"/>
    </source>
</evidence>
<dbReference type="PATRIC" id="fig|662479.7.peg.1308"/>
<name>M0IJ72_9EURY</name>
<keyword evidence="3" id="KW-1185">Reference proteome</keyword>
<sequence length="317" mass="34275">MTQNTQPSYDGDVTLNGSEQPPVELRDPADVFVGAESIDGDLTVQNAEYVFTHSPVTGSNAVADAETEIAGTIEDGYVQSVPGDVLLSHAEDVFISADAVDGTVSAPGAENVYSDDTSLAADADSYDVSTFGWEQSGRATDPEAGVYAVGMSHDIELANVRRDVELYLVGHGHDVRVDGKGAEISIHFVGYDNTVHVGPYLSSTVETETGFDNDVDAEPYPAEDLVEMSRSEAYSNAGFGRTKVTFQVPHDGDDWCSNCGQAAEAIIERHQLEAFFLFGHPVWTFDQSTNPAHECEHCSPNAIRAELTERERRTIFD</sequence>
<comment type="caution">
    <text evidence="2">The sequence shown here is derived from an EMBL/GenBank/DDBJ whole genome shotgun (WGS) entry which is preliminary data.</text>
</comment>
<organism evidence="2 3">
    <name type="scientific">Haloferax mucosum ATCC BAA-1512</name>
    <dbReference type="NCBI Taxonomy" id="662479"/>
    <lineage>
        <taxon>Archaea</taxon>
        <taxon>Methanobacteriati</taxon>
        <taxon>Methanobacteriota</taxon>
        <taxon>Stenosarchaea group</taxon>
        <taxon>Halobacteria</taxon>
        <taxon>Halobacteriales</taxon>
        <taxon>Haloferacaceae</taxon>
        <taxon>Haloferax</taxon>
    </lineage>
</organism>
<proteinExistence type="predicted"/>
<dbReference type="RefSeq" id="WP_008319415.1">
    <property type="nucleotide sequence ID" value="NZ_AOLN01000010.1"/>
</dbReference>
<accession>M0IJ72</accession>
<gene>
    <name evidence="2" type="ORF">C440_06472</name>
</gene>
<protein>
    <submittedName>
        <fullName evidence="2">Uncharacterized protein</fullName>
    </submittedName>
</protein>
<dbReference type="AlphaFoldDB" id="M0IJ72"/>
<evidence type="ECO:0000313" key="3">
    <source>
        <dbReference type="Proteomes" id="UP000011550"/>
    </source>
</evidence>
<dbReference type="Proteomes" id="UP000011550">
    <property type="component" value="Unassembled WGS sequence"/>
</dbReference>
<feature type="region of interest" description="Disordered" evidence="1">
    <location>
        <begin position="1"/>
        <end position="24"/>
    </location>
</feature>
<evidence type="ECO:0000313" key="2">
    <source>
        <dbReference type="EMBL" id="ELZ95913.1"/>
    </source>
</evidence>
<dbReference type="STRING" id="662479.C440_06472"/>
<reference evidence="2 3" key="1">
    <citation type="journal article" date="2014" name="PLoS Genet.">
        <title>Phylogenetically driven sequencing of extremely halophilic archaea reveals strategies for static and dynamic osmo-response.</title>
        <authorList>
            <person name="Becker E.A."/>
            <person name="Seitzer P.M."/>
            <person name="Tritt A."/>
            <person name="Larsen D."/>
            <person name="Krusor M."/>
            <person name="Yao A.I."/>
            <person name="Wu D."/>
            <person name="Madern D."/>
            <person name="Eisen J.A."/>
            <person name="Darling A.E."/>
            <person name="Facciotti M.T."/>
        </authorList>
    </citation>
    <scope>NUCLEOTIDE SEQUENCE [LARGE SCALE GENOMIC DNA]</scope>
    <source>
        <strain evidence="2 3">ATCC BAA-1512</strain>
    </source>
</reference>
<dbReference type="EMBL" id="AOLN01000010">
    <property type="protein sequence ID" value="ELZ95913.1"/>
    <property type="molecule type" value="Genomic_DNA"/>
</dbReference>